<dbReference type="AlphaFoldDB" id="A0A9D1USF5"/>
<dbReference type="InterPro" id="IPR040503">
    <property type="entry name" value="TRHO_N"/>
</dbReference>
<evidence type="ECO:0000259" key="2">
    <source>
        <dbReference type="PROSITE" id="PS50206"/>
    </source>
</evidence>
<dbReference type="PANTHER" id="PTHR43268">
    <property type="entry name" value="THIOSULFATE SULFURTRANSFERASE/RHODANESE-LIKE DOMAIN-CONTAINING PROTEIN 2"/>
    <property type="match status" value="1"/>
</dbReference>
<dbReference type="Pfam" id="PF17773">
    <property type="entry name" value="UPF0176_N"/>
    <property type="match status" value="1"/>
</dbReference>
<dbReference type="InterPro" id="IPR001763">
    <property type="entry name" value="Rhodanese-like_dom"/>
</dbReference>
<dbReference type="Gene3D" id="3.40.250.10">
    <property type="entry name" value="Rhodanese-like domain"/>
    <property type="match status" value="1"/>
</dbReference>
<proteinExistence type="inferred from homology"/>
<sequence>MGPQPPGAHHGTLETVSISRIVLYYTFTPLADPEAVRLWQHAICRELGLTGRILVSPQGINGTVGGELKAVKSYVKQTRAYAPFKDMAFKWSEGGAADFPRLSVKTRPELVAFGAGGEIEVDENGVVDGGTHLRPHQVHELVEQTEAGGGEVTFFDGRNTMEAAIGRFRNAVVPEVETTRDFVAELDSGAYDHLKDKPVVTYCTGGIRCEVLSALMVKRGFNQVYQIDGGIVRYGEAYGDDGLWEGELYVFDSRMATAFSPNAKTLGCCSVCGSPTSQYLNCCDPGCSTLQLYCTNCQHIPALERCTTCTTRRAASDKVAQ</sequence>
<comment type="caution">
    <text evidence="3">The sequence shown here is derived from an EMBL/GenBank/DDBJ whole genome shotgun (WGS) entry which is preliminary data.</text>
</comment>
<dbReference type="EMBL" id="DXGD01000177">
    <property type="protein sequence ID" value="HIW99461.1"/>
    <property type="molecule type" value="Genomic_DNA"/>
</dbReference>
<dbReference type="Proteomes" id="UP000824151">
    <property type="component" value="Unassembled WGS sequence"/>
</dbReference>
<protein>
    <recommendedName>
        <fullName evidence="1">tRNA uridine(34) hydroxylase</fullName>
        <ecNumber evidence="1">1.14.-.-</ecNumber>
    </recommendedName>
    <alternativeName>
        <fullName evidence="1">tRNA hydroxylation protein O</fullName>
    </alternativeName>
</protein>
<gene>
    <name evidence="1" type="primary">trhO</name>
    <name evidence="3" type="ORF">H9871_04900</name>
</gene>
<evidence type="ECO:0000256" key="1">
    <source>
        <dbReference type="HAMAP-Rule" id="MF_00469"/>
    </source>
</evidence>
<evidence type="ECO:0000313" key="3">
    <source>
        <dbReference type="EMBL" id="HIW99461.1"/>
    </source>
</evidence>
<dbReference type="InterPro" id="IPR020936">
    <property type="entry name" value="TrhO"/>
</dbReference>
<organism evidence="3 4">
    <name type="scientific">Candidatus Nesterenkonia stercoripullorum</name>
    <dbReference type="NCBI Taxonomy" id="2838701"/>
    <lineage>
        <taxon>Bacteria</taxon>
        <taxon>Bacillati</taxon>
        <taxon>Actinomycetota</taxon>
        <taxon>Actinomycetes</taxon>
        <taxon>Micrococcales</taxon>
        <taxon>Micrococcaceae</taxon>
        <taxon>Nesterenkonia</taxon>
    </lineage>
</organism>
<dbReference type="SUPFAM" id="SSF52821">
    <property type="entry name" value="Rhodanese/Cell cycle control phosphatase"/>
    <property type="match status" value="1"/>
</dbReference>
<dbReference type="Pfam" id="PF12368">
    <property type="entry name" value="Rhodanese_C"/>
    <property type="match status" value="1"/>
</dbReference>
<dbReference type="CDD" id="cd01518">
    <property type="entry name" value="RHOD_YceA"/>
    <property type="match status" value="1"/>
</dbReference>
<keyword evidence="1" id="KW-0819">tRNA processing</keyword>
<comment type="function">
    <text evidence="1">Catalyzes oxygen-dependent 5-hydroxyuridine (ho5U) modification at position 34 in tRNAs.</text>
</comment>
<dbReference type="NCBIfam" id="NF001134">
    <property type="entry name" value="PRK00142.1-2"/>
    <property type="match status" value="1"/>
</dbReference>
<comment type="similarity">
    <text evidence="1">Belongs to the TrhO family.</text>
</comment>
<dbReference type="InterPro" id="IPR036873">
    <property type="entry name" value="Rhodanese-like_dom_sf"/>
</dbReference>
<dbReference type="HAMAP" id="MF_00469">
    <property type="entry name" value="TrhO"/>
    <property type="match status" value="1"/>
</dbReference>
<dbReference type="GO" id="GO:0016705">
    <property type="term" value="F:oxidoreductase activity, acting on paired donors, with incorporation or reduction of molecular oxygen"/>
    <property type="evidence" value="ECO:0007669"/>
    <property type="project" value="UniProtKB-UniRule"/>
</dbReference>
<dbReference type="Pfam" id="PF00581">
    <property type="entry name" value="Rhodanese"/>
    <property type="match status" value="1"/>
</dbReference>
<accession>A0A9D1USF5</accession>
<dbReference type="EC" id="1.14.-.-" evidence="1"/>
<comment type="catalytic activity">
    <reaction evidence="1">
        <text>uridine(34) in tRNA + AH2 + O2 = 5-hydroxyuridine(34) in tRNA + A + H2O</text>
        <dbReference type="Rhea" id="RHEA:64224"/>
        <dbReference type="Rhea" id="RHEA-COMP:11727"/>
        <dbReference type="Rhea" id="RHEA-COMP:13381"/>
        <dbReference type="ChEBI" id="CHEBI:13193"/>
        <dbReference type="ChEBI" id="CHEBI:15377"/>
        <dbReference type="ChEBI" id="CHEBI:15379"/>
        <dbReference type="ChEBI" id="CHEBI:17499"/>
        <dbReference type="ChEBI" id="CHEBI:65315"/>
        <dbReference type="ChEBI" id="CHEBI:136877"/>
    </reaction>
</comment>
<dbReference type="InterPro" id="IPR022111">
    <property type="entry name" value="Rhodanese_C"/>
</dbReference>
<feature type="domain" description="Rhodanese" evidence="2">
    <location>
        <begin position="148"/>
        <end position="243"/>
    </location>
</feature>
<dbReference type="GO" id="GO:0006400">
    <property type="term" value="P:tRNA modification"/>
    <property type="evidence" value="ECO:0007669"/>
    <property type="project" value="UniProtKB-UniRule"/>
</dbReference>
<evidence type="ECO:0000313" key="4">
    <source>
        <dbReference type="Proteomes" id="UP000824151"/>
    </source>
</evidence>
<reference evidence="3" key="2">
    <citation type="submission" date="2021-04" db="EMBL/GenBank/DDBJ databases">
        <authorList>
            <person name="Gilroy R."/>
        </authorList>
    </citation>
    <scope>NUCLEOTIDE SEQUENCE</scope>
    <source>
        <strain evidence="3">ChiHejej3B27-3195</strain>
    </source>
</reference>
<dbReference type="PROSITE" id="PS50206">
    <property type="entry name" value="RHODANESE_3"/>
    <property type="match status" value="1"/>
</dbReference>
<keyword evidence="1" id="KW-0560">Oxidoreductase</keyword>
<dbReference type="PANTHER" id="PTHR43268:SF6">
    <property type="entry name" value="THIOSULFATE SULFURTRANSFERASE_RHODANESE-LIKE DOMAIN-CONTAINING PROTEIN 2"/>
    <property type="match status" value="1"/>
</dbReference>
<dbReference type="Gene3D" id="3.30.70.100">
    <property type="match status" value="1"/>
</dbReference>
<dbReference type="SMART" id="SM00450">
    <property type="entry name" value="RHOD"/>
    <property type="match status" value="1"/>
</dbReference>
<name>A0A9D1USF5_9MICC</name>
<reference evidence="3" key="1">
    <citation type="journal article" date="2021" name="PeerJ">
        <title>Extensive microbial diversity within the chicken gut microbiome revealed by metagenomics and culture.</title>
        <authorList>
            <person name="Gilroy R."/>
            <person name="Ravi A."/>
            <person name="Getino M."/>
            <person name="Pursley I."/>
            <person name="Horton D.L."/>
            <person name="Alikhan N.F."/>
            <person name="Baker D."/>
            <person name="Gharbi K."/>
            <person name="Hall N."/>
            <person name="Watson M."/>
            <person name="Adriaenssens E.M."/>
            <person name="Foster-Nyarko E."/>
            <person name="Jarju S."/>
            <person name="Secka A."/>
            <person name="Antonio M."/>
            <person name="Oren A."/>
            <person name="Chaudhuri R.R."/>
            <person name="La Ragione R."/>
            <person name="Hildebrand F."/>
            <person name="Pallen M.J."/>
        </authorList>
    </citation>
    <scope>NUCLEOTIDE SEQUENCE</scope>
    <source>
        <strain evidence="3">ChiHejej3B27-3195</strain>
    </source>
</reference>